<sequence length="54" mass="5887">MENQAHNTMGLKCKASMTTYLSGLSDWTYTSSLENVSASLKKNCVVRALTNLSS</sequence>
<dbReference type="EMBL" id="ADFV01055704">
    <property type="status" value="NOT_ANNOTATED_CDS"/>
    <property type="molecule type" value="Genomic_DNA"/>
</dbReference>
<accession>A0A2I3HFN1</accession>
<dbReference type="Proteomes" id="UP000001073">
    <property type="component" value="Chromosome 15"/>
</dbReference>
<gene>
    <name evidence="1" type="primary">DEUP1</name>
</gene>
<dbReference type="EMBL" id="ADFV01055705">
    <property type="status" value="NOT_ANNOTATED_CDS"/>
    <property type="molecule type" value="Genomic_DNA"/>
</dbReference>
<dbReference type="EMBL" id="ADFV01055706">
    <property type="status" value="NOT_ANNOTATED_CDS"/>
    <property type="molecule type" value="Genomic_DNA"/>
</dbReference>
<name>A0A2I3HFN1_NOMLE</name>
<proteinExistence type="predicted"/>
<reference evidence="1 2" key="1">
    <citation type="submission" date="2012-10" db="EMBL/GenBank/DDBJ databases">
        <authorList>
            <consortium name="Gibbon Genome Sequencing Consortium"/>
        </authorList>
    </citation>
    <scope>NUCLEOTIDE SEQUENCE [LARGE SCALE GENOMIC DNA]</scope>
</reference>
<dbReference type="AlphaFoldDB" id="A0A2I3HFN1"/>
<evidence type="ECO:0000313" key="1">
    <source>
        <dbReference type="Ensembl" id="ENSNLEP00000042439.1"/>
    </source>
</evidence>
<reference evidence="1" key="2">
    <citation type="submission" date="2025-08" db="UniProtKB">
        <authorList>
            <consortium name="Ensembl"/>
        </authorList>
    </citation>
    <scope>IDENTIFICATION</scope>
</reference>
<evidence type="ECO:0000313" key="2">
    <source>
        <dbReference type="Proteomes" id="UP000001073"/>
    </source>
</evidence>
<protein>
    <submittedName>
        <fullName evidence="1">Deuterosome assembly protein 1</fullName>
    </submittedName>
</protein>
<dbReference type="GeneTree" id="ENSGT00940000153190"/>
<reference evidence="1" key="3">
    <citation type="submission" date="2025-09" db="UniProtKB">
        <authorList>
            <consortium name="Ensembl"/>
        </authorList>
    </citation>
    <scope>IDENTIFICATION</scope>
</reference>
<keyword evidence="2" id="KW-1185">Reference proteome</keyword>
<dbReference type="Ensembl" id="ENSNLET00000035043.1">
    <property type="protein sequence ID" value="ENSNLEP00000042439.1"/>
    <property type="gene ID" value="ENSNLEG00000007089.2"/>
</dbReference>
<organism evidence="1 2">
    <name type="scientific">Nomascus leucogenys</name>
    <name type="common">Northern white-cheeked gibbon</name>
    <name type="synonym">Hylobates leucogenys</name>
    <dbReference type="NCBI Taxonomy" id="61853"/>
    <lineage>
        <taxon>Eukaryota</taxon>
        <taxon>Metazoa</taxon>
        <taxon>Chordata</taxon>
        <taxon>Craniata</taxon>
        <taxon>Vertebrata</taxon>
        <taxon>Euteleostomi</taxon>
        <taxon>Mammalia</taxon>
        <taxon>Eutheria</taxon>
        <taxon>Euarchontoglires</taxon>
        <taxon>Primates</taxon>
        <taxon>Haplorrhini</taxon>
        <taxon>Catarrhini</taxon>
        <taxon>Hylobatidae</taxon>
        <taxon>Nomascus</taxon>
    </lineage>
</organism>